<evidence type="ECO:0000313" key="6">
    <source>
        <dbReference type="Proteomes" id="UP000094501"/>
    </source>
</evidence>
<evidence type="ECO:0000313" key="5">
    <source>
        <dbReference type="EMBL" id="ODS00699.1"/>
    </source>
</evidence>
<dbReference type="PIRSF" id="PIRSF005578">
    <property type="entry name" value="TlyA"/>
    <property type="match status" value="1"/>
</dbReference>
<dbReference type="NCBIfam" id="TIGR00478">
    <property type="entry name" value="tly"/>
    <property type="match status" value="1"/>
</dbReference>
<dbReference type="PANTHER" id="PTHR32319">
    <property type="entry name" value="BACTERIAL HEMOLYSIN-LIKE PROTEIN"/>
    <property type="match status" value="1"/>
</dbReference>
<dbReference type="Proteomes" id="UP000094501">
    <property type="component" value="Unassembled WGS sequence"/>
</dbReference>
<dbReference type="PANTHER" id="PTHR32319:SF0">
    <property type="entry name" value="BACTERIAL HEMOLYSIN-LIKE PROTEIN"/>
    <property type="match status" value="1"/>
</dbReference>
<evidence type="ECO:0000256" key="1">
    <source>
        <dbReference type="ARBA" id="ARBA00022884"/>
    </source>
</evidence>
<dbReference type="Pfam" id="PF01479">
    <property type="entry name" value="S4"/>
    <property type="match status" value="1"/>
</dbReference>
<dbReference type="InterPro" id="IPR002942">
    <property type="entry name" value="S4_RNA-bd"/>
</dbReference>
<comment type="caution">
    <text evidence="5">The sequence shown here is derived from an EMBL/GenBank/DDBJ whole genome shotgun (WGS) entry which is preliminary data.</text>
</comment>
<dbReference type="RefSeq" id="WP_069436288.1">
    <property type="nucleotide sequence ID" value="NZ_LPWG01000004.1"/>
</dbReference>
<dbReference type="InterPro" id="IPR047048">
    <property type="entry name" value="TlyA"/>
</dbReference>
<reference evidence="5 6" key="1">
    <citation type="journal article" date="2016" name="Environ. Microbiol.">
        <title>New Methyloceanibacter diversity from North Sea sediments includes methanotroph containing solely the soluble methane monooxygenase.</title>
        <authorList>
            <person name="Vekeman B."/>
            <person name="Kerckhof F.M."/>
            <person name="Cremers G."/>
            <person name="de Vos P."/>
            <person name="Vandamme P."/>
            <person name="Boon N."/>
            <person name="Op den Camp H.J."/>
            <person name="Heylen K."/>
        </authorList>
    </citation>
    <scope>NUCLEOTIDE SEQUENCE [LARGE SCALE GENOMIC DNA]</scope>
    <source>
        <strain evidence="5 6">R-67174</strain>
    </source>
</reference>
<dbReference type="STRING" id="1774968.AUC68_14010"/>
<dbReference type="CDD" id="cd00165">
    <property type="entry name" value="S4"/>
    <property type="match status" value="1"/>
</dbReference>
<sequence length="242" mass="25486">MRIDQRLVEEGLAPSRAQAADLVRRGCVLVAGVPATKPGATVADDVTLALAPGTDAHVSRGALKLIAALDAFGLSPEGRVALDVGASTGGFTEVLLNRGAAKVYAVDVGRDQLHARLRNRARVVSLEATDARRIDETLVPERVAAIAADVSFISLTQALPVALRRAAPGAWLAALVKPQFEAGREAVGKGGLVREEADRQRAILRIRDFLGAEGWHVLGVIESPITGGSGNVEYLIGARRER</sequence>
<dbReference type="OrthoDB" id="9784736at2"/>
<dbReference type="SUPFAM" id="SSF53335">
    <property type="entry name" value="S-adenosyl-L-methionine-dependent methyltransferases"/>
    <property type="match status" value="1"/>
</dbReference>
<dbReference type="Gene3D" id="3.40.50.150">
    <property type="entry name" value="Vaccinia Virus protein VP39"/>
    <property type="match status" value="1"/>
</dbReference>
<dbReference type="InterPro" id="IPR004538">
    <property type="entry name" value="Hemolysin_A/TlyA"/>
</dbReference>
<dbReference type="InterPro" id="IPR029063">
    <property type="entry name" value="SAM-dependent_MTases_sf"/>
</dbReference>
<gene>
    <name evidence="5" type="ORF">AUC68_14010</name>
</gene>
<dbReference type="CDD" id="cd02440">
    <property type="entry name" value="AdoMet_MTases"/>
    <property type="match status" value="1"/>
</dbReference>
<evidence type="ECO:0000256" key="2">
    <source>
        <dbReference type="ARBA" id="ARBA00029460"/>
    </source>
</evidence>
<dbReference type="AlphaFoldDB" id="A0A1E3W4G6"/>
<comment type="similarity">
    <text evidence="2">Belongs to the TlyA family.</text>
</comment>
<dbReference type="GO" id="GO:0008168">
    <property type="term" value="F:methyltransferase activity"/>
    <property type="evidence" value="ECO:0007669"/>
    <property type="project" value="InterPro"/>
</dbReference>
<evidence type="ECO:0000259" key="4">
    <source>
        <dbReference type="SMART" id="SM00363"/>
    </source>
</evidence>
<name>A0A1E3W4G6_9HYPH</name>
<dbReference type="SUPFAM" id="SSF55174">
    <property type="entry name" value="Alpha-L RNA-binding motif"/>
    <property type="match status" value="1"/>
</dbReference>
<dbReference type="InterPro" id="IPR002877">
    <property type="entry name" value="RNA_MeTrfase_FtsJ_dom"/>
</dbReference>
<keyword evidence="6" id="KW-1185">Reference proteome</keyword>
<feature type="domain" description="RNA-binding S4" evidence="4">
    <location>
        <begin position="1"/>
        <end position="66"/>
    </location>
</feature>
<dbReference type="Pfam" id="PF01728">
    <property type="entry name" value="FtsJ"/>
    <property type="match status" value="1"/>
</dbReference>
<keyword evidence="1 3" id="KW-0694">RNA-binding</keyword>
<dbReference type="Gene3D" id="3.10.290.10">
    <property type="entry name" value="RNA-binding S4 domain"/>
    <property type="match status" value="1"/>
</dbReference>
<dbReference type="InterPro" id="IPR036986">
    <property type="entry name" value="S4_RNA-bd_sf"/>
</dbReference>
<accession>A0A1E3W4G6</accession>
<dbReference type="SMART" id="SM00363">
    <property type="entry name" value="S4"/>
    <property type="match status" value="1"/>
</dbReference>
<dbReference type="GO" id="GO:0003723">
    <property type="term" value="F:RNA binding"/>
    <property type="evidence" value="ECO:0007669"/>
    <property type="project" value="UniProtKB-KW"/>
</dbReference>
<protein>
    <submittedName>
        <fullName evidence="5">Hemolysin</fullName>
    </submittedName>
</protein>
<proteinExistence type="inferred from homology"/>
<evidence type="ECO:0000256" key="3">
    <source>
        <dbReference type="PROSITE-ProRule" id="PRU00182"/>
    </source>
</evidence>
<organism evidence="5 6">
    <name type="scientific">Methyloceanibacter methanicus</name>
    <dbReference type="NCBI Taxonomy" id="1774968"/>
    <lineage>
        <taxon>Bacteria</taxon>
        <taxon>Pseudomonadati</taxon>
        <taxon>Pseudomonadota</taxon>
        <taxon>Alphaproteobacteria</taxon>
        <taxon>Hyphomicrobiales</taxon>
        <taxon>Hyphomicrobiaceae</taxon>
        <taxon>Methyloceanibacter</taxon>
    </lineage>
</organism>
<dbReference type="PROSITE" id="PS50889">
    <property type="entry name" value="S4"/>
    <property type="match status" value="1"/>
</dbReference>
<dbReference type="GO" id="GO:0032259">
    <property type="term" value="P:methylation"/>
    <property type="evidence" value="ECO:0007669"/>
    <property type="project" value="InterPro"/>
</dbReference>
<dbReference type="EMBL" id="LPWG01000004">
    <property type="protein sequence ID" value="ODS00699.1"/>
    <property type="molecule type" value="Genomic_DNA"/>
</dbReference>